<sequence length="190" mass="21518">MTVKSTELVRTVFSKGEYPPPLRREIAFAGRSNVGKSSLLNSLFGRKLAKTSSTPGKTRSINFYGVNREIYFVDLPGYGYAKASMSEREKWKKLIIDYFESREELSLVVVLVDIRHPLQPADIQMLEWVTYYTIPFILVLTKADKLSRNQQIIAEKSIKDELASLGVYPPVFVVSAVKKQGIEELLIALL</sequence>
<keyword evidence="7 10" id="KW-0342">GTP-binding</keyword>
<keyword evidence="5 10" id="KW-0547">Nucleotide-binding</keyword>
<dbReference type="GO" id="GO:0046872">
    <property type="term" value="F:metal ion binding"/>
    <property type="evidence" value="ECO:0007669"/>
    <property type="project" value="UniProtKB-KW"/>
</dbReference>
<evidence type="ECO:0000313" key="13">
    <source>
        <dbReference type="Proteomes" id="UP000002881"/>
    </source>
</evidence>
<evidence type="ECO:0000256" key="7">
    <source>
        <dbReference type="ARBA" id="ARBA00023134"/>
    </source>
</evidence>
<dbReference type="GO" id="GO:0005829">
    <property type="term" value="C:cytosol"/>
    <property type="evidence" value="ECO:0007669"/>
    <property type="project" value="TreeGrafter"/>
</dbReference>
<name>I2F3H6_9BACT</name>
<organism evidence="12 13">
    <name type="scientific">Mesotoga prima MesG1.Ag.4.2</name>
    <dbReference type="NCBI Taxonomy" id="660470"/>
    <lineage>
        <taxon>Bacteria</taxon>
        <taxon>Thermotogati</taxon>
        <taxon>Thermotogota</taxon>
        <taxon>Thermotogae</taxon>
        <taxon>Kosmotogales</taxon>
        <taxon>Kosmotogaceae</taxon>
        <taxon>Mesotoga</taxon>
    </lineage>
</organism>
<keyword evidence="4" id="KW-0479">Metal-binding</keyword>
<dbReference type="Gene3D" id="3.40.50.300">
    <property type="entry name" value="P-loop containing nucleotide triphosphate hydrolases"/>
    <property type="match status" value="1"/>
</dbReference>
<dbReference type="NCBIfam" id="TIGR03598">
    <property type="entry name" value="GTPase_YsxC"/>
    <property type="match status" value="1"/>
</dbReference>
<evidence type="ECO:0000313" key="12">
    <source>
        <dbReference type="EMBL" id="AFK06479.1"/>
    </source>
</evidence>
<keyword evidence="3 10" id="KW-0132">Cell division</keyword>
<evidence type="ECO:0000256" key="5">
    <source>
        <dbReference type="ARBA" id="ARBA00022741"/>
    </source>
</evidence>
<dbReference type="SUPFAM" id="SSF52540">
    <property type="entry name" value="P-loop containing nucleoside triphosphate hydrolases"/>
    <property type="match status" value="1"/>
</dbReference>
<dbReference type="eggNOG" id="COG0218">
    <property type="taxonomic scope" value="Bacteria"/>
</dbReference>
<dbReference type="PANTHER" id="PTHR11649:SF13">
    <property type="entry name" value="ENGB-TYPE G DOMAIN-CONTAINING PROTEIN"/>
    <property type="match status" value="1"/>
</dbReference>
<reference evidence="12 13" key="1">
    <citation type="journal article" date="2012" name="Genome Biol. Evol.">
        <title>Genome Sequence of the Mesophilic Thermotogales Bacterium Mesotoga prima MesG1.Ag.4.2 Reveals the Largest Thermotogales Genome To Date.</title>
        <authorList>
            <person name="Zhaxybayeva O."/>
            <person name="Swithers K.S."/>
            <person name="Foght J."/>
            <person name="Green A.G."/>
            <person name="Bruce D."/>
            <person name="Detter C."/>
            <person name="Han S."/>
            <person name="Teshima H."/>
            <person name="Han J."/>
            <person name="Woyke T."/>
            <person name="Pitluck S."/>
            <person name="Nolan M."/>
            <person name="Ivanova N."/>
            <person name="Pati A."/>
            <person name="Land M.L."/>
            <person name="Dlutek M."/>
            <person name="Doolittle W.F."/>
            <person name="Noll K.M."/>
            <person name="Nesbo C.L."/>
        </authorList>
    </citation>
    <scope>NUCLEOTIDE SEQUENCE [LARGE SCALE GENOMIC DNA]</scope>
    <source>
        <strain evidence="13">mesG1.Ag.4.2</strain>
    </source>
</reference>
<dbReference type="AlphaFoldDB" id="I2F3H6"/>
<evidence type="ECO:0000256" key="4">
    <source>
        <dbReference type="ARBA" id="ARBA00022723"/>
    </source>
</evidence>
<comment type="similarity">
    <text evidence="2 10">Belongs to the TRAFAC class TrmE-Era-EngA-EngB-Septin-like GTPase superfamily. EngB GTPase family.</text>
</comment>
<dbReference type="InterPro" id="IPR030393">
    <property type="entry name" value="G_ENGB_dom"/>
</dbReference>
<dbReference type="CDD" id="cd01876">
    <property type="entry name" value="YihA_EngB"/>
    <property type="match status" value="1"/>
</dbReference>
<accession>I2F3H6</accession>
<protein>
    <recommendedName>
        <fullName evidence="10">Probable GTP-binding protein EngB</fullName>
    </recommendedName>
</protein>
<dbReference type="InterPro" id="IPR005225">
    <property type="entry name" value="Small_GTP-bd"/>
</dbReference>
<keyword evidence="9 10" id="KW-0131">Cell cycle</keyword>
<dbReference type="InterPro" id="IPR006073">
    <property type="entry name" value="GTP-bd"/>
</dbReference>
<dbReference type="FunFam" id="3.40.50.300:FF:000098">
    <property type="entry name" value="Probable GTP-binding protein EngB"/>
    <property type="match status" value="1"/>
</dbReference>
<evidence type="ECO:0000256" key="3">
    <source>
        <dbReference type="ARBA" id="ARBA00022618"/>
    </source>
</evidence>
<proteinExistence type="inferred from homology"/>
<keyword evidence="6" id="KW-0460">Magnesium</keyword>
<dbReference type="InterPro" id="IPR019987">
    <property type="entry name" value="GTP-bd_ribosome_bio_YsxC"/>
</dbReference>
<comment type="function">
    <text evidence="10">Necessary for normal cell division and for the maintenance of normal septation.</text>
</comment>
<dbReference type="InterPro" id="IPR027417">
    <property type="entry name" value="P-loop_NTPase"/>
</dbReference>
<dbReference type="GO" id="GO:0005525">
    <property type="term" value="F:GTP binding"/>
    <property type="evidence" value="ECO:0007669"/>
    <property type="project" value="UniProtKB-UniRule"/>
</dbReference>
<evidence type="ECO:0000256" key="1">
    <source>
        <dbReference type="ARBA" id="ARBA00001946"/>
    </source>
</evidence>
<dbReference type="GO" id="GO:0000917">
    <property type="term" value="P:division septum assembly"/>
    <property type="evidence" value="ECO:0007669"/>
    <property type="project" value="UniProtKB-KW"/>
</dbReference>
<feature type="domain" description="EngB-type G" evidence="11">
    <location>
        <begin position="22"/>
        <end position="190"/>
    </location>
</feature>
<dbReference type="GeneID" id="87106607"/>
<dbReference type="RefSeq" id="WP_014730533.1">
    <property type="nucleotide sequence ID" value="NC_017934.1"/>
</dbReference>
<evidence type="ECO:0000259" key="11">
    <source>
        <dbReference type="PROSITE" id="PS51706"/>
    </source>
</evidence>
<comment type="cofactor">
    <cofactor evidence="1">
        <name>Mg(2+)</name>
        <dbReference type="ChEBI" id="CHEBI:18420"/>
    </cofactor>
</comment>
<dbReference type="NCBIfam" id="TIGR00231">
    <property type="entry name" value="small_GTP"/>
    <property type="match status" value="1"/>
</dbReference>
<evidence type="ECO:0000256" key="9">
    <source>
        <dbReference type="ARBA" id="ARBA00023306"/>
    </source>
</evidence>
<dbReference type="PROSITE" id="PS51706">
    <property type="entry name" value="G_ENGB"/>
    <property type="match status" value="1"/>
</dbReference>
<keyword evidence="13" id="KW-1185">Reference proteome</keyword>
<dbReference type="Proteomes" id="UP000002881">
    <property type="component" value="Chromosome"/>
</dbReference>
<dbReference type="EMBL" id="CP003532">
    <property type="protein sequence ID" value="AFK06479.1"/>
    <property type="molecule type" value="Genomic_DNA"/>
</dbReference>
<evidence type="ECO:0000256" key="8">
    <source>
        <dbReference type="ARBA" id="ARBA00023210"/>
    </source>
</evidence>
<dbReference type="HOGENOM" id="CLU_033732_3_0_0"/>
<gene>
    <name evidence="10" type="primary">engB</name>
    <name evidence="12" type="ORF">Theba_0765</name>
</gene>
<dbReference type="STRING" id="660470.Theba_0765"/>
<evidence type="ECO:0000256" key="2">
    <source>
        <dbReference type="ARBA" id="ARBA00009638"/>
    </source>
</evidence>
<dbReference type="HAMAP" id="MF_00321">
    <property type="entry name" value="GTPase_EngB"/>
    <property type="match status" value="1"/>
</dbReference>
<keyword evidence="8 10" id="KW-0717">Septation</keyword>
<dbReference type="Pfam" id="PF01926">
    <property type="entry name" value="MMR_HSR1"/>
    <property type="match status" value="1"/>
</dbReference>
<evidence type="ECO:0000256" key="10">
    <source>
        <dbReference type="HAMAP-Rule" id="MF_00321"/>
    </source>
</evidence>
<dbReference type="PANTHER" id="PTHR11649">
    <property type="entry name" value="MSS1/TRME-RELATED GTP-BINDING PROTEIN"/>
    <property type="match status" value="1"/>
</dbReference>
<evidence type="ECO:0000256" key="6">
    <source>
        <dbReference type="ARBA" id="ARBA00022842"/>
    </source>
</evidence>
<dbReference type="KEGG" id="mpg:Theba_0765"/>